<dbReference type="AlphaFoldDB" id="A0A8T2NK61"/>
<dbReference type="Proteomes" id="UP000824540">
    <property type="component" value="Unassembled WGS sequence"/>
</dbReference>
<evidence type="ECO:0000313" key="2">
    <source>
        <dbReference type="Proteomes" id="UP000824540"/>
    </source>
</evidence>
<evidence type="ECO:0000313" key="1">
    <source>
        <dbReference type="EMBL" id="KAG9339650.1"/>
    </source>
</evidence>
<protein>
    <submittedName>
        <fullName evidence="1">Uncharacterized protein</fullName>
    </submittedName>
</protein>
<organism evidence="1 2">
    <name type="scientific">Albula glossodonta</name>
    <name type="common">roundjaw bonefish</name>
    <dbReference type="NCBI Taxonomy" id="121402"/>
    <lineage>
        <taxon>Eukaryota</taxon>
        <taxon>Metazoa</taxon>
        <taxon>Chordata</taxon>
        <taxon>Craniata</taxon>
        <taxon>Vertebrata</taxon>
        <taxon>Euteleostomi</taxon>
        <taxon>Actinopterygii</taxon>
        <taxon>Neopterygii</taxon>
        <taxon>Teleostei</taxon>
        <taxon>Albuliformes</taxon>
        <taxon>Albulidae</taxon>
        <taxon>Albula</taxon>
    </lineage>
</organism>
<comment type="caution">
    <text evidence="1">The sequence shown here is derived from an EMBL/GenBank/DDBJ whole genome shotgun (WGS) entry which is preliminary data.</text>
</comment>
<proteinExistence type="predicted"/>
<sequence>MYDLCLLSAVEHRDDGSYSKGGKDSGGPDHTLHIIRRRRFGDLLLSAARLRTDRAVTTVITPPSYPETAPFFIHSNANAT</sequence>
<name>A0A8T2NK61_9TELE</name>
<keyword evidence="2" id="KW-1185">Reference proteome</keyword>
<dbReference type="EMBL" id="JAFBMS010000051">
    <property type="protein sequence ID" value="KAG9339650.1"/>
    <property type="molecule type" value="Genomic_DNA"/>
</dbReference>
<reference evidence="1" key="1">
    <citation type="thesis" date="2021" institute="BYU ScholarsArchive" country="Provo, UT, USA">
        <title>Applications of and Algorithms for Genome Assembly and Genomic Analyses with an Emphasis on Marine Teleosts.</title>
        <authorList>
            <person name="Pickett B.D."/>
        </authorList>
    </citation>
    <scope>NUCLEOTIDE SEQUENCE</scope>
    <source>
        <strain evidence="1">HI-2016</strain>
    </source>
</reference>
<gene>
    <name evidence="1" type="ORF">JZ751_023296</name>
</gene>
<accession>A0A8T2NK61</accession>